<evidence type="ECO:0000256" key="1">
    <source>
        <dbReference type="SAM" id="Phobius"/>
    </source>
</evidence>
<organism evidence="2 3">
    <name type="scientific">Halomonas salifodinae</name>
    <dbReference type="NCBI Taxonomy" id="438745"/>
    <lineage>
        <taxon>Bacteria</taxon>
        <taxon>Pseudomonadati</taxon>
        <taxon>Pseudomonadota</taxon>
        <taxon>Gammaproteobacteria</taxon>
        <taxon>Oceanospirillales</taxon>
        <taxon>Halomonadaceae</taxon>
        <taxon>Halomonas</taxon>
    </lineage>
</organism>
<keyword evidence="3" id="KW-1185">Reference proteome</keyword>
<gene>
    <name evidence="2" type="ORF">ACFQH5_00715</name>
</gene>
<keyword evidence="1" id="KW-0812">Transmembrane</keyword>
<comment type="caution">
    <text evidence="2">The sequence shown here is derived from an EMBL/GenBank/DDBJ whole genome shotgun (WGS) entry which is preliminary data.</text>
</comment>
<dbReference type="RefSeq" id="WP_346063049.1">
    <property type="nucleotide sequence ID" value="NZ_BAAADR010000014.1"/>
</dbReference>
<evidence type="ECO:0000313" key="2">
    <source>
        <dbReference type="EMBL" id="MFC7088071.1"/>
    </source>
</evidence>
<protein>
    <recommendedName>
        <fullName evidence="4">DUF2933 domain-containing protein</fullName>
    </recommendedName>
</protein>
<keyword evidence="1" id="KW-1133">Transmembrane helix</keyword>
<dbReference type="EMBL" id="JBHSZP010000001">
    <property type="protein sequence ID" value="MFC7088071.1"/>
    <property type="molecule type" value="Genomic_DNA"/>
</dbReference>
<evidence type="ECO:0000313" key="3">
    <source>
        <dbReference type="Proteomes" id="UP001596411"/>
    </source>
</evidence>
<keyword evidence="1" id="KW-0472">Membrane</keyword>
<name>A0ABW2EPZ1_9GAMM</name>
<sequence>MNRYHHAMMFACLAVMGGAMLLLISRSDAPGNGAWLLLPMALCLGAHLLLHRHGPHGAARDESPESPRKRH</sequence>
<feature type="transmembrane region" description="Helical" evidence="1">
    <location>
        <begin position="33"/>
        <end position="50"/>
    </location>
</feature>
<accession>A0ABW2EPZ1</accession>
<proteinExistence type="predicted"/>
<dbReference type="Proteomes" id="UP001596411">
    <property type="component" value="Unassembled WGS sequence"/>
</dbReference>
<feature type="transmembrane region" description="Helical" evidence="1">
    <location>
        <begin position="7"/>
        <end position="27"/>
    </location>
</feature>
<reference evidence="3" key="1">
    <citation type="journal article" date="2019" name="Int. J. Syst. Evol. Microbiol.">
        <title>The Global Catalogue of Microorganisms (GCM) 10K type strain sequencing project: providing services to taxonomists for standard genome sequencing and annotation.</title>
        <authorList>
            <consortium name="The Broad Institute Genomics Platform"/>
            <consortium name="The Broad Institute Genome Sequencing Center for Infectious Disease"/>
            <person name="Wu L."/>
            <person name="Ma J."/>
        </authorList>
    </citation>
    <scope>NUCLEOTIDE SEQUENCE [LARGE SCALE GENOMIC DNA]</scope>
    <source>
        <strain evidence="3">CGMCC 1.13666</strain>
    </source>
</reference>
<evidence type="ECO:0008006" key="4">
    <source>
        <dbReference type="Google" id="ProtNLM"/>
    </source>
</evidence>